<dbReference type="InterPro" id="IPR047112">
    <property type="entry name" value="RecG/Mfd"/>
</dbReference>
<dbReference type="EMBL" id="FUKP01000041">
    <property type="protein sequence ID" value="SJN26373.1"/>
    <property type="molecule type" value="Genomic_DNA"/>
</dbReference>
<dbReference type="PROSITE" id="PS51192">
    <property type="entry name" value="HELICASE_ATP_BIND_1"/>
    <property type="match status" value="1"/>
</dbReference>
<dbReference type="SMART" id="SM00490">
    <property type="entry name" value="HELICc"/>
    <property type="match status" value="1"/>
</dbReference>
<dbReference type="InterPro" id="IPR012340">
    <property type="entry name" value="NA-bd_OB-fold"/>
</dbReference>
<evidence type="ECO:0000259" key="8">
    <source>
        <dbReference type="PROSITE" id="PS51192"/>
    </source>
</evidence>
<accession>A0A1R4J3V0</accession>
<evidence type="ECO:0000256" key="2">
    <source>
        <dbReference type="ARBA" id="ARBA00022763"/>
    </source>
</evidence>
<evidence type="ECO:0000256" key="1">
    <source>
        <dbReference type="ARBA" id="ARBA00022741"/>
    </source>
</evidence>
<evidence type="ECO:0000259" key="9">
    <source>
        <dbReference type="PROSITE" id="PS51194"/>
    </source>
</evidence>
<dbReference type="Pfam" id="PF00271">
    <property type="entry name" value="Helicase_C"/>
    <property type="match status" value="1"/>
</dbReference>
<dbReference type="GO" id="GO:0003678">
    <property type="term" value="F:DNA helicase activity"/>
    <property type="evidence" value="ECO:0007669"/>
    <property type="project" value="TreeGrafter"/>
</dbReference>
<dbReference type="InterPro" id="IPR033454">
    <property type="entry name" value="RecG_wedge"/>
</dbReference>
<dbReference type="Gene3D" id="3.40.50.300">
    <property type="entry name" value="P-loop containing nucleotide triphosphate hydrolases"/>
    <property type="match status" value="2"/>
</dbReference>
<evidence type="ECO:0000256" key="5">
    <source>
        <dbReference type="ARBA" id="ARBA00022840"/>
    </source>
</evidence>
<dbReference type="Pfam" id="PF17191">
    <property type="entry name" value="RecG_wedge"/>
    <property type="match status" value="1"/>
</dbReference>
<reference evidence="10 11" key="1">
    <citation type="submission" date="2017-02" db="EMBL/GenBank/DDBJ databases">
        <authorList>
            <person name="Peterson S.W."/>
        </authorList>
    </citation>
    <scope>NUCLEOTIDE SEQUENCE [LARGE SCALE GENOMIC DNA]</scope>
    <source>
        <strain evidence="10 11">2B3F</strain>
    </source>
</reference>
<evidence type="ECO:0000313" key="10">
    <source>
        <dbReference type="EMBL" id="SJN26373.1"/>
    </source>
</evidence>
<feature type="domain" description="Helicase C-terminal" evidence="9">
    <location>
        <begin position="498"/>
        <end position="662"/>
    </location>
</feature>
<dbReference type="InterPro" id="IPR001650">
    <property type="entry name" value="Helicase_C-like"/>
</dbReference>
<name>A0A1R4J3V0_9MICC</name>
<dbReference type="RefSeq" id="WP_087134018.1">
    <property type="nucleotide sequence ID" value="NZ_FUKP01000041.1"/>
</dbReference>
<dbReference type="InterPro" id="IPR014001">
    <property type="entry name" value="Helicase_ATP-bd"/>
</dbReference>
<keyword evidence="4 10" id="KW-0347">Helicase</keyword>
<dbReference type="InterPro" id="IPR027417">
    <property type="entry name" value="P-loop_NTPase"/>
</dbReference>
<dbReference type="PANTHER" id="PTHR47964">
    <property type="entry name" value="ATP-DEPENDENT DNA HELICASE HOMOLOG RECG, CHLOROPLASTIC"/>
    <property type="match status" value="1"/>
</dbReference>
<keyword evidence="2" id="KW-0227">DNA damage</keyword>
<feature type="domain" description="Helicase ATP-binding" evidence="8">
    <location>
        <begin position="303"/>
        <end position="476"/>
    </location>
</feature>
<protein>
    <submittedName>
        <fullName evidence="10">ATP-dependent DNA helicase RecG</fullName>
        <ecNumber evidence="10">3.6.1.-</ecNumber>
    </submittedName>
</protein>
<keyword evidence="3 10" id="KW-0378">Hydrolase</keyword>
<dbReference type="InterPro" id="IPR011545">
    <property type="entry name" value="DEAD/DEAH_box_helicase_dom"/>
</dbReference>
<keyword evidence="7" id="KW-0234">DNA repair</keyword>
<dbReference type="SUPFAM" id="SSF50249">
    <property type="entry name" value="Nucleic acid-binding proteins"/>
    <property type="match status" value="1"/>
</dbReference>
<dbReference type="Proteomes" id="UP000196230">
    <property type="component" value="Unassembled WGS sequence"/>
</dbReference>
<dbReference type="CDD" id="cd04488">
    <property type="entry name" value="RecG_wedge_OBF"/>
    <property type="match status" value="1"/>
</dbReference>
<dbReference type="GO" id="GO:0016787">
    <property type="term" value="F:hydrolase activity"/>
    <property type="evidence" value="ECO:0007669"/>
    <property type="project" value="UniProtKB-KW"/>
</dbReference>
<gene>
    <name evidence="10" type="ORF">FM125_06100</name>
</gene>
<dbReference type="EC" id="3.6.1.-" evidence="10"/>
<dbReference type="PROSITE" id="PS51194">
    <property type="entry name" value="HELICASE_CTER"/>
    <property type="match status" value="1"/>
</dbReference>
<proteinExistence type="predicted"/>
<keyword evidence="5" id="KW-0067">ATP-binding</keyword>
<keyword evidence="1" id="KW-0547">Nucleotide-binding</keyword>
<organism evidence="10 11">
    <name type="scientific">Micrococcus lylae</name>
    <dbReference type="NCBI Taxonomy" id="1273"/>
    <lineage>
        <taxon>Bacteria</taxon>
        <taxon>Bacillati</taxon>
        <taxon>Actinomycetota</taxon>
        <taxon>Actinomycetes</taxon>
        <taxon>Micrococcales</taxon>
        <taxon>Micrococcaceae</taxon>
        <taxon>Micrococcus</taxon>
    </lineage>
</organism>
<evidence type="ECO:0000256" key="4">
    <source>
        <dbReference type="ARBA" id="ARBA00022806"/>
    </source>
</evidence>
<dbReference type="SUPFAM" id="SSF52540">
    <property type="entry name" value="P-loop containing nucleoside triphosphate hydrolases"/>
    <property type="match status" value="2"/>
</dbReference>
<sequence>MAGAEAGVGAATHPFDLPLSGVLGGKTADRIARELKITTVGGLLDHVPRRWIERGELTRIAQLPIDAEVTVVAEVRSVTTRRMRSRSGFIVDVTVADPDTPAGPGASLSMAFFNGHDARRRLVPGRRAMFQGKTTVYRDRVTLNNPDFTLLADDAEATEADLRPLALYRATGKLPSWVVRTAVMTVLDAVDWSAVPEVLTDDLRARAAAELDLPAPLPPIDQAYRDLHTPAELADVGPARRALALREACVVQASLAVRRADARTVLATPRPLRPGGLLEALDARLPFALTAGQEEVGAAIAADLDSREPMSRLLQGDVGAGKTLVALRAMLQVVDAGGQAALVAPTEVLAQQHHRSLLALMGELAEGGTLAAADGPATEVVLLTGSQRTAERRQALLKLASGEAGIVVGTHAVLSSTVGFFDLGLAVVDEQHRFGVDQRQSLREANPGTHLLVMSATPIPRSVAMTVFGDLDLTVLRGLPRGRQPVSTHVARMAHGPRIIARVWELIAEHVAAGNQAFVVCPRIDPDPGDPAHANVEEMVRRLEHLPALSGVRLDMVHGRMDQAEQEDVMRAFAERQTDVLVATTVVEVGVDVPNATVMAVLDAEDFGLSTLHQLRGRIGRGPDPAVCLLVTRLPDGHPSLDRLQVLERTDDGMLIAQEDLRSRGVGDVLGAAQSGMQSGLAHLDVVADAGLVSLAADAVSAALTADAGLEGWPGAVAEVRRWEAAHAHAADYAEKG</sequence>
<evidence type="ECO:0000256" key="7">
    <source>
        <dbReference type="ARBA" id="ARBA00023204"/>
    </source>
</evidence>
<dbReference type="PANTHER" id="PTHR47964:SF1">
    <property type="entry name" value="ATP-DEPENDENT DNA HELICASE HOMOLOG RECG, CHLOROPLASTIC"/>
    <property type="match status" value="1"/>
</dbReference>
<evidence type="ECO:0000313" key="11">
    <source>
        <dbReference type="Proteomes" id="UP000196230"/>
    </source>
</evidence>
<dbReference type="GO" id="GO:0003677">
    <property type="term" value="F:DNA binding"/>
    <property type="evidence" value="ECO:0007669"/>
    <property type="project" value="UniProtKB-KW"/>
</dbReference>
<dbReference type="Gene3D" id="2.40.50.140">
    <property type="entry name" value="Nucleic acid-binding proteins"/>
    <property type="match status" value="1"/>
</dbReference>
<dbReference type="GO" id="GO:0005524">
    <property type="term" value="F:ATP binding"/>
    <property type="evidence" value="ECO:0007669"/>
    <property type="project" value="UniProtKB-KW"/>
</dbReference>
<evidence type="ECO:0000256" key="3">
    <source>
        <dbReference type="ARBA" id="ARBA00022801"/>
    </source>
</evidence>
<dbReference type="SMART" id="SM00487">
    <property type="entry name" value="DEXDc"/>
    <property type="match status" value="1"/>
</dbReference>
<dbReference type="GO" id="GO:0006281">
    <property type="term" value="P:DNA repair"/>
    <property type="evidence" value="ECO:0007669"/>
    <property type="project" value="UniProtKB-KW"/>
</dbReference>
<evidence type="ECO:0000256" key="6">
    <source>
        <dbReference type="ARBA" id="ARBA00023125"/>
    </source>
</evidence>
<dbReference type="AlphaFoldDB" id="A0A1R4J3V0"/>
<dbReference type="Pfam" id="PF00270">
    <property type="entry name" value="DEAD"/>
    <property type="match status" value="1"/>
</dbReference>
<keyword evidence="6" id="KW-0238">DNA-binding</keyword>